<proteinExistence type="predicted"/>
<accession>A0ACD5GZN1</accession>
<sequence>MPPRRIQKRQRMTLAGRFLQPQQPPRRAPKREERRPLAPAILAAPPNAIPKMPIRRAAPLNRAMERLAIPDKERECVALAPGTQAFVPFYVWDAVIDFGRGDWGDQPELGFRS</sequence>
<evidence type="ECO:0000313" key="2">
    <source>
        <dbReference type="Proteomes" id="UP000095472"/>
    </source>
</evidence>
<dbReference type="EMBL" id="CP182909">
    <property type="protein sequence ID" value="XPM66090.1"/>
    <property type="molecule type" value="Genomic_DNA"/>
</dbReference>
<protein>
    <submittedName>
        <fullName evidence="1">Uncharacterized protein</fullName>
    </submittedName>
</protein>
<evidence type="ECO:0000313" key="1">
    <source>
        <dbReference type="EMBL" id="XPM66090.1"/>
    </source>
</evidence>
<gene>
    <name evidence="1" type="ORF">BH720_011980</name>
</gene>
<name>A0ACD5GZN1_9CYAN</name>
<reference evidence="1 2" key="1">
    <citation type="journal article" date="2016" name="Genome Announc.">
        <title>Draft Genome Sequence of the Thermotolerant Cyanobacterium Desertifilum sp. IPPAS B-1220.</title>
        <authorList>
            <person name="Mironov K.S."/>
            <person name="Sinetova M.A."/>
            <person name="Bolatkhan K."/>
            <person name="Zayadan B.K."/>
            <person name="Ustinova V.V."/>
            <person name="Kupriyanova E.V."/>
            <person name="Skrypnik A.N."/>
            <person name="Gogoleva N.E."/>
            <person name="Gogolev Y.V."/>
            <person name="Los D.A."/>
        </authorList>
    </citation>
    <scope>NUCLEOTIDE SEQUENCE [LARGE SCALE GENOMIC DNA]</scope>
    <source>
        <strain evidence="1 2">IPPAS B-1220</strain>
    </source>
</reference>
<dbReference type="Proteomes" id="UP000095472">
    <property type="component" value="Chromosome"/>
</dbReference>
<keyword evidence="2" id="KW-1185">Reference proteome</keyword>
<organism evidence="1 2">
    <name type="scientific">Desertifilum tharense IPPAS B-1220</name>
    <dbReference type="NCBI Taxonomy" id="1781255"/>
    <lineage>
        <taxon>Bacteria</taxon>
        <taxon>Bacillati</taxon>
        <taxon>Cyanobacteriota</taxon>
        <taxon>Cyanophyceae</taxon>
        <taxon>Desertifilales</taxon>
        <taxon>Desertifilaceae</taxon>
        <taxon>Desertifilum</taxon>
    </lineage>
</organism>